<feature type="domain" description="Retrotransposon Copia-like N-terminal" evidence="2">
    <location>
        <begin position="30"/>
        <end position="75"/>
    </location>
</feature>
<dbReference type="RefSeq" id="XP_071937478.1">
    <property type="nucleotide sequence ID" value="XM_072081377.1"/>
</dbReference>
<dbReference type="Proteomes" id="UP001652660">
    <property type="component" value="Chromosome 2e"/>
</dbReference>
<evidence type="ECO:0000313" key="4">
    <source>
        <dbReference type="RefSeq" id="XP_071931256.1"/>
    </source>
</evidence>
<dbReference type="Proteomes" id="UP001652660">
    <property type="component" value="Chromosome 2c"/>
</dbReference>
<evidence type="ECO:0000313" key="5">
    <source>
        <dbReference type="RefSeq" id="XP_071937478.1"/>
    </source>
</evidence>
<gene>
    <name evidence="5" type="primary">LOC140037188</name>
    <name evidence="4" type="synonym">LOC140035196</name>
</gene>
<evidence type="ECO:0000256" key="1">
    <source>
        <dbReference type="SAM" id="MobiDB-lite"/>
    </source>
</evidence>
<organism evidence="3 5">
    <name type="scientific">Coffea arabica</name>
    <name type="common">Arabian coffee</name>
    <dbReference type="NCBI Taxonomy" id="13443"/>
    <lineage>
        <taxon>Eukaryota</taxon>
        <taxon>Viridiplantae</taxon>
        <taxon>Streptophyta</taxon>
        <taxon>Embryophyta</taxon>
        <taxon>Tracheophyta</taxon>
        <taxon>Spermatophyta</taxon>
        <taxon>Magnoliopsida</taxon>
        <taxon>eudicotyledons</taxon>
        <taxon>Gunneridae</taxon>
        <taxon>Pentapetalae</taxon>
        <taxon>asterids</taxon>
        <taxon>lamiids</taxon>
        <taxon>Gentianales</taxon>
        <taxon>Rubiaceae</taxon>
        <taxon>Ixoroideae</taxon>
        <taxon>Gardenieae complex</taxon>
        <taxon>Bertiereae - Coffeeae clade</taxon>
        <taxon>Coffeeae</taxon>
        <taxon>Coffea</taxon>
    </lineage>
</organism>
<dbReference type="Pfam" id="PF14244">
    <property type="entry name" value="Retrotran_gag_3"/>
    <property type="match status" value="1"/>
</dbReference>
<proteinExistence type="predicted"/>
<dbReference type="RefSeq" id="XP_071931256.1">
    <property type="nucleotide sequence ID" value="XM_072075155.1"/>
</dbReference>
<dbReference type="PANTHER" id="PTHR37610">
    <property type="entry name" value="CCHC-TYPE DOMAIN-CONTAINING PROTEIN"/>
    <property type="match status" value="1"/>
</dbReference>
<dbReference type="InterPro" id="IPR029472">
    <property type="entry name" value="Copia-like_N"/>
</dbReference>
<feature type="region of interest" description="Disordered" evidence="1">
    <location>
        <begin position="360"/>
        <end position="380"/>
    </location>
</feature>
<feature type="region of interest" description="Disordered" evidence="1">
    <location>
        <begin position="292"/>
        <end position="319"/>
    </location>
</feature>
<evidence type="ECO:0000313" key="3">
    <source>
        <dbReference type="Proteomes" id="UP001652660"/>
    </source>
</evidence>
<protein>
    <recommendedName>
        <fullName evidence="2">Retrotransposon Copia-like N-terminal domain-containing protein</fullName>
    </recommendedName>
</protein>
<keyword evidence="3" id="KW-1185">Reference proteome</keyword>
<dbReference type="PANTHER" id="PTHR37610:SF101">
    <property type="entry name" value="(RAPE) HYPOTHETICAL PROTEIN"/>
    <property type="match status" value="1"/>
</dbReference>
<name>A0ABM4X0B5_COFAR</name>
<reference evidence="4 5" key="1">
    <citation type="submission" date="2025-05" db="UniProtKB">
        <authorList>
            <consortium name="RefSeq"/>
        </authorList>
    </citation>
    <scope>IDENTIFICATION</scope>
    <source>
        <tissue evidence="4 5">Leaves</tissue>
    </source>
</reference>
<sequence>MVSEQEPSVNWKNMEGDGKKIVSPYTLYANDNPGNIITQVQLKEDNYDEWARAIRTALRAKKKFGFIDGTIAQPDEDSDELEDWWTVNSMLISWMMNTIEPTVRSTLTHREIAKNLWEDIKECFSVTDGARVQQLKTELANCKQQGLSLMSYYAKLKRLWEELVNYDAISTCKCGGCTCNVATELTKKREEEKLHQFLMGLDDAYRTVRSNILSTTPLPGVSKAYSLMCQEERVRNISREKEINNEAASFVVQAKTGIKDRSAVCKYCNREGHDADGCFQLIGYPDWWGDRPKMSGSGRGRQTGGRGRGKMSGRGRNGARVNAAQVIEESTAATKDFATPKGLTNEQWAAVVSLLNACNSESGSNEKMTGPHFEDGDWSG</sequence>
<evidence type="ECO:0000259" key="2">
    <source>
        <dbReference type="Pfam" id="PF14244"/>
    </source>
</evidence>
<accession>A0ABM4X0B5</accession>
<dbReference type="GeneID" id="140037188"/>
<feature type="compositionally biased region" description="Gly residues" evidence="1">
    <location>
        <begin position="297"/>
        <end position="306"/>
    </location>
</feature>